<sequence length="60" mass="6881">MKGILNNDKCQAPVIIKLKLDTMQTRKSYTFISKLKEKIAIYTKVNVTVAFKETHLQLSP</sequence>
<evidence type="ECO:0000313" key="1">
    <source>
        <dbReference type="EMBL" id="CAL1294478.1"/>
    </source>
</evidence>
<dbReference type="AlphaFoldDB" id="A0AAV2BED5"/>
<evidence type="ECO:0000313" key="2">
    <source>
        <dbReference type="Proteomes" id="UP001497382"/>
    </source>
</evidence>
<gene>
    <name evidence="1" type="ORF">LARSCL_LOCUS18729</name>
</gene>
<proteinExistence type="predicted"/>
<keyword evidence="2" id="KW-1185">Reference proteome</keyword>
<dbReference type="EMBL" id="CAXIEN010000347">
    <property type="protein sequence ID" value="CAL1294478.1"/>
    <property type="molecule type" value="Genomic_DNA"/>
</dbReference>
<name>A0AAV2BED5_9ARAC</name>
<accession>A0AAV2BED5</accession>
<reference evidence="1 2" key="1">
    <citation type="submission" date="2024-04" db="EMBL/GenBank/DDBJ databases">
        <authorList>
            <person name="Rising A."/>
            <person name="Reimegard J."/>
            <person name="Sonavane S."/>
            <person name="Akerstrom W."/>
            <person name="Nylinder S."/>
            <person name="Hedman E."/>
            <person name="Kallberg Y."/>
        </authorList>
    </citation>
    <scope>NUCLEOTIDE SEQUENCE [LARGE SCALE GENOMIC DNA]</scope>
</reference>
<protein>
    <submittedName>
        <fullName evidence="1">Uncharacterized protein</fullName>
    </submittedName>
</protein>
<comment type="caution">
    <text evidence="1">The sequence shown here is derived from an EMBL/GenBank/DDBJ whole genome shotgun (WGS) entry which is preliminary data.</text>
</comment>
<organism evidence="1 2">
    <name type="scientific">Larinioides sclopetarius</name>
    <dbReference type="NCBI Taxonomy" id="280406"/>
    <lineage>
        <taxon>Eukaryota</taxon>
        <taxon>Metazoa</taxon>
        <taxon>Ecdysozoa</taxon>
        <taxon>Arthropoda</taxon>
        <taxon>Chelicerata</taxon>
        <taxon>Arachnida</taxon>
        <taxon>Araneae</taxon>
        <taxon>Araneomorphae</taxon>
        <taxon>Entelegynae</taxon>
        <taxon>Araneoidea</taxon>
        <taxon>Araneidae</taxon>
        <taxon>Larinioides</taxon>
    </lineage>
</organism>
<dbReference type="Proteomes" id="UP001497382">
    <property type="component" value="Unassembled WGS sequence"/>
</dbReference>
<feature type="non-terminal residue" evidence="1">
    <location>
        <position position="60"/>
    </location>
</feature>